<dbReference type="STRING" id="595434.RISK_000962"/>
<evidence type="ECO:0000259" key="2">
    <source>
        <dbReference type="Pfam" id="PF07811"/>
    </source>
</evidence>
<dbReference type="AlphaFoldDB" id="A0A0J1BKV3"/>
<dbReference type="InterPro" id="IPR012495">
    <property type="entry name" value="TadE-like_dom"/>
</dbReference>
<organism evidence="3 4">
    <name type="scientific">Rhodopirellula islandica</name>
    <dbReference type="NCBI Taxonomy" id="595434"/>
    <lineage>
        <taxon>Bacteria</taxon>
        <taxon>Pseudomonadati</taxon>
        <taxon>Planctomycetota</taxon>
        <taxon>Planctomycetia</taxon>
        <taxon>Pirellulales</taxon>
        <taxon>Pirellulaceae</taxon>
        <taxon>Rhodopirellula</taxon>
    </lineage>
</organism>
<dbReference type="PATRIC" id="fig|595434.4.peg.922"/>
<accession>A0A0J1BKV3</accession>
<dbReference type="EMBL" id="LECT01000007">
    <property type="protein sequence ID" value="KLU07161.1"/>
    <property type="molecule type" value="Genomic_DNA"/>
</dbReference>
<dbReference type="Pfam" id="PF07811">
    <property type="entry name" value="TadE"/>
    <property type="match status" value="1"/>
</dbReference>
<keyword evidence="4" id="KW-1185">Reference proteome</keyword>
<reference evidence="3" key="1">
    <citation type="submission" date="2015-05" db="EMBL/GenBank/DDBJ databases">
        <title>Permanent draft genome of Rhodopirellula islandicus K833.</title>
        <authorList>
            <person name="Kizina J."/>
            <person name="Richter M."/>
            <person name="Glockner F.O."/>
            <person name="Harder J."/>
        </authorList>
    </citation>
    <scope>NUCLEOTIDE SEQUENCE [LARGE SCALE GENOMIC DNA]</scope>
    <source>
        <strain evidence="3">K833</strain>
    </source>
</reference>
<evidence type="ECO:0000313" key="4">
    <source>
        <dbReference type="Proteomes" id="UP000036367"/>
    </source>
</evidence>
<dbReference type="Proteomes" id="UP000036367">
    <property type="component" value="Unassembled WGS sequence"/>
</dbReference>
<proteinExistence type="predicted"/>
<evidence type="ECO:0000313" key="3">
    <source>
        <dbReference type="EMBL" id="KLU07161.1"/>
    </source>
</evidence>
<keyword evidence="1" id="KW-0812">Transmembrane</keyword>
<sequence length="158" mass="17682">MISIGHQFLPLTSSQQIPMHSPTHSRRHLAQPKSRQGAVAVEFAVVVPLLFLFFFAGFEFMRVAMVRHTIDNAVYEGARVGIIPGGTNAEVRTEATRILGTIGIDVFNLEVEPANITDATQDITVRVTVPLDRNTYVPANYFLGEEMQRELTMRREGR</sequence>
<feature type="domain" description="TadE-like" evidence="2">
    <location>
        <begin position="37"/>
        <end position="79"/>
    </location>
</feature>
<protein>
    <submittedName>
        <fullName evidence="3">TadE family protein</fullName>
    </submittedName>
</protein>
<keyword evidence="1" id="KW-0472">Membrane</keyword>
<gene>
    <name evidence="3" type="ORF">RISK_000962</name>
</gene>
<evidence type="ECO:0000256" key="1">
    <source>
        <dbReference type="SAM" id="Phobius"/>
    </source>
</evidence>
<feature type="transmembrane region" description="Helical" evidence="1">
    <location>
        <begin position="37"/>
        <end position="58"/>
    </location>
</feature>
<keyword evidence="1" id="KW-1133">Transmembrane helix</keyword>
<name>A0A0J1BKV3_RHOIS</name>
<comment type="caution">
    <text evidence="3">The sequence shown here is derived from an EMBL/GenBank/DDBJ whole genome shotgun (WGS) entry which is preliminary data.</text>
</comment>